<dbReference type="OrthoDB" id="3266505at2759"/>
<organism evidence="8 9">
    <name type="scientific">Coniochaeta ligniaria NRRL 30616</name>
    <dbReference type="NCBI Taxonomy" id="1408157"/>
    <lineage>
        <taxon>Eukaryota</taxon>
        <taxon>Fungi</taxon>
        <taxon>Dikarya</taxon>
        <taxon>Ascomycota</taxon>
        <taxon>Pezizomycotina</taxon>
        <taxon>Sordariomycetes</taxon>
        <taxon>Sordariomycetidae</taxon>
        <taxon>Coniochaetales</taxon>
        <taxon>Coniochaetaceae</taxon>
        <taxon>Coniochaeta</taxon>
    </lineage>
</organism>
<dbReference type="PROSITE" id="PS50048">
    <property type="entry name" value="ZN2_CY6_FUNGAL_2"/>
    <property type="match status" value="1"/>
</dbReference>
<dbReference type="InterPro" id="IPR007219">
    <property type="entry name" value="XnlR_reg_dom"/>
</dbReference>
<evidence type="ECO:0000256" key="1">
    <source>
        <dbReference type="ARBA" id="ARBA00022723"/>
    </source>
</evidence>
<protein>
    <recommendedName>
        <fullName evidence="7">Zn(2)-C6 fungal-type domain-containing protein</fullName>
    </recommendedName>
</protein>
<dbReference type="Gene3D" id="4.10.240.10">
    <property type="entry name" value="Zn(2)-C6 fungal-type DNA-binding domain"/>
    <property type="match status" value="1"/>
</dbReference>
<dbReference type="SUPFAM" id="SSF57701">
    <property type="entry name" value="Zn2/Cys6 DNA-binding domain"/>
    <property type="match status" value="1"/>
</dbReference>
<dbReference type="SMART" id="SM00906">
    <property type="entry name" value="Fungal_trans"/>
    <property type="match status" value="1"/>
</dbReference>
<evidence type="ECO:0000256" key="6">
    <source>
        <dbReference type="SAM" id="MobiDB-lite"/>
    </source>
</evidence>
<dbReference type="Proteomes" id="UP000182658">
    <property type="component" value="Unassembled WGS sequence"/>
</dbReference>
<dbReference type="InterPro" id="IPR036864">
    <property type="entry name" value="Zn2-C6_fun-type_DNA-bd_sf"/>
</dbReference>
<dbReference type="GO" id="GO:0005634">
    <property type="term" value="C:nucleus"/>
    <property type="evidence" value="ECO:0007669"/>
    <property type="project" value="TreeGrafter"/>
</dbReference>
<evidence type="ECO:0000256" key="4">
    <source>
        <dbReference type="ARBA" id="ARBA00023163"/>
    </source>
</evidence>
<feature type="region of interest" description="Disordered" evidence="6">
    <location>
        <begin position="184"/>
        <end position="209"/>
    </location>
</feature>
<keyword evidence="1" id="KW-0479">Metal-binding</keyword>
<accession>A0A1J7IVD5</accession>
<feature type="domain" description="Zn(2)-C6 fungal-type" evidence="7">
    <location>
        <begin position="21"/>
        <end position="54"/>
    </location>
</feature>
<reference evidence="8 9" key="1">
    <citation type="submission" date="2016-10" db="EMBL/GenBank/DDBJ databases">
        <title>Draft genome sequence of Coniochaeta ligniaria NRRL30616, a lignocellulolytic fungus for bioabatement of inhibitors in plant biomass hydrolysates.</title>
        <authorList>
            <consortium name="DOE Joint Genome Institute"/>
            <person name="Jimenez D.J."/>
            <person name="Hector R.E."/>
            <person name="Riley R."/>
            <person name="Sun H."/>
            <person name="Grigoriev I.V."/>
            <person name="Van Elsas J.D."/>
            <person name="Nichols N.N."/>
        </authorList>
    </citation>
    <scope>NUCLEOTIDE SEQUENCE [LARGE SCALE GENOMIC DNA]</scope>
    <source>
        <strain evidence="8 9">NRRL 30616</strain>
    </source>
</reference>
<evidence type="ECO:0000313" key="9">
    <source>
        <dbReference type="Proteomes" id="UP000182658"/>
    </source>
</evidence>
<dbReference type="SMART" id="SM00066">
    <property type="entry name" value="GAL4"/>
    <property type="match status" value="1"/>
</dbReference>
<keyword evidence="2" id="KW-0805">Transcription regulation</keyword>
<proteinExistence type="predicted"/>
<gene>
    <name evidence="8" type="ORF">CONLIGDRAFT_318587</name>
</gene>
<evidence type="ECO:0000313" key="8">
    <source>
        <dbReference type="EMBL" id="OIW31446.1"/>
    </source>
</evidence>
<dbReference type="PANTHER" id="PTHR47424:SF3">
    <property type="entry name" value="REGULATORY PROTEIN GAL4"/>
    <property type="match status" value="1"/>
</dbReference>
<name>A0A1J7IVD5_9PEZI</name>
<evidence type="ECO:0000256" key="3">
    <source>
        <dbReference type="ARBA" id="ARBA00023125"/>
    </source>
</evidence>
<keyword evidence="4" id="KW-0804">Transcription</keyword>
<dbReference type="PANTHER" id="PTHR47424">
    <property type="entry name" value="REGULATORY PROTEIN GAL4"/>
    <property type="match status" value="1"/>
</dbReference>
<dbReference type="STRING" id="1408157.A0A1J7IVD5"/>
<dbReference type="CDD" id="cd12148">
    <property type="entry name" value="fungal_TF_MHR"/>
    <property type="match status" value="1"/>
</dbReference>
<dbReference type="GO" id="GO:0000981">
    <property type="term" value="F:DNA-binding transcription factor activity, RNA polymerase II-specific"/>
    <property type="evidence" value="ECO:0007669"/>
    <property type="project" value="InterPro"/>
</dbReference>
<feature type="region of interest" description="Disordered" evidence="6">
    <location>
        <begin position="58"/>
        <end position="140"/>
    </location>
</feature>
<dbReference type="InterPro" id="IPR051127">
    <property type="entry name" value="Fungal_SecMet_Regulators"/>
</dbReference>
<dbReference type="InterPro" id="IPR001138">
    <property type="entry name" value="Zn2Cys6_DnaBD"/>
</dbReference>
<dbReference type="GO" id="GO:0000978">
    <property type="term" value="F:RNA polymerase II cis-regulatory region sequence-specific DNA binding"/>
    <property type="evidence" value="ECO:0007669"/>
    <property type="project" value="TreeGrafter"/>
</dbReference>
<sequence>MMNSSGSAEQPRPKRQKIDVACKLCRARKVKCDGARPACGNCTKRLDVRNHCIYSTGSAERAAEPLRSPTSIVSGQPRPRSDIPLFTPGSASRLHAEPRPASQQPPYPSGTVPSPASTAGSSTRVSAADRDSSAAAAEPTASVIDSMTTVLEEGTSTLQYFGSSSAGSFTRQIKAAIDARIGSSSRLPTRHDGMSTPAGTGTKGPISIQGDPDYVLPPRRQADQLMDVYWHYVDPLYPFLERTKWEKNYEGLYAGTSTDADERVFVSTLNVVFALSTQLMESLHPEQRESSSNVYFHRAQGLLRLNLWEPGSFELVQCLLLMSQYLQSTSNPHQTWMVVGAAIRTAQSLGLHLPESSAGLKDHARRELLRSIWHGCVLMDRMVSVTHGRPAMISNRLASVVPLPQSAHSTSGQHEPLTSNVIQASFFVKSVQLYEMINLTVLAFYSAHDPPAASDDSSVTGPPEPVEEDLGVLMKLDKSLGDWQRDLPRHLRFETLGETDNDVFRRQAVILHIRFLQARLLLLRPTMSRFCLDQAPPDTSRSGDSLRSRVVQQIASFCVATAQSVISVLAQFQSHDGTVGLLPAWWYRIYYLYSAATILIVARLRPDVFNAADIKRSWDEATTVLQAHEKLGESARRCVAALNILSSRVLQQGTNGTHPYNVDGLAPSEALFDAVNAPPNLGQPYYGFTPFPDMDLTGLSFDANDLSNLNMHAWELLNQ</sequence>
<dbReference type="GO" id="GO:0006351">
    <property type="term" value="P:DNA-templated transcription"/>
    <property type="evidence" value="ECO:0007669"/>
    <property type="project" value="InterPro"/>
</dbReference>
<dbReference type="GO" id="GO:0000435">
    <property type="term" value="P:positive regulation of transcription from RNA polymerase II promoter by galactose"/>
    <property type="evidence" value="ECO:0007669"/>
    <property type="project" value="TreeGrafter"/>
</dbReference>
<dbReference type="Pfam" id="PF04082">
    <property type="entry name" value="Fungal_trans"/>
    <property type="match status" value="1"/>
</dbReference>
<keyword evidence="3" id="KW-0238">DNA-binding</keyword>
<dbReference type="CDD" id="cd00067">
    <property type="entry name" value="GAL4"/>
    <property type="match status" value="1"/>
</dbReference>
<dbReference type="GO" id="GO:0008270">
    <property type="term" value="F:zinc ion binding"/>
    <property type="evidence" value="ECO:0007669"/>
    <property type="project" value="InterPro"/>
</dbReference>
<evidence type="ECO:0000256" key="2">
    <source>
        <dbReference type="ARBA" id="ARBA00023015"/>
    </source>
</evidence>
<keyword evidence="5" id="KW-0539">Nucleus</keyword>
<dbReference type="InParanoid" id="A0A1J7IVD5"/>
<evidence type="ECO:0000256" key="5">
    <source>
        <dbReference type="ARBA" id="ARBA00023242"/>
    </source>
</evidence>
<dbReference type="AlphaFoldDB" id="A0A1J7IVD5"/>
<evidence type="ECO:0000259" key="7">
    <source>
        <dbReference type="PROSITE" id="PS50048"/>
    </source>
</evidence>
<dbReference type="EMBL" id="KV875096">
    <property type="protein sequence ID" value="OIW31446.1"/>
    <property type="molecule type" value="Genomic_DNA"/>
</dbReference>
<keyword evidence="9" id="KW-1185">Reference proteome</keyword>
<dbReference type="Pfam" id="PF00172">
    <property type="entry name" value="Zn_clus"/>
    <property type="match status" value="1"/>
</dbReference>
<feature type="compositionally biased region" description="Polar residues" evidence="6">
    <location>
        <begin position="111"/>
        <end position="120"/>
    </location>
</feature>